<reference evidence="1" key="1">
    <citation type="submission" date="2022-07" db="EMBL/GenBank/DDBJ databases">
        <title>Genome Sequence of Physisporinus lineatus.</title>
        <authorList>
            <person name="Buettner E."/>
        </authorList>
    </citation>
    <scope>NUCLEOTIDE SEQUENCE</scope>
    <source>
        <strain evidence="1">VT162</strain>
    </source>
</reference>
<dbReference type="SUPFAM" id="SSF52047">
    <property type="entry name" value="RNI-like"/>
    <property type="match status" value="1"/>
</dbReference>
<comment type="caution">
    <text evidence="1">The sequence shown here is derived from an EMBL/GenBank/DDBJ whole genome shotgun (WGS) entry which is preliminary data.</text>
</comment>
<dbReference type="AlphaFoldDB" id="A0AAD5YFA3"/>
<evidence type="ECO:0000313" key="1">
    <source>
        <dbReference type="EMBL" id="KAJ3485546.1"/>
    </source>
</evidence>
<keyword evidence="2" id="KW-1185">Reference proteome</keyword>
<dbReference type="Proteomes" id="UP001212997">
    <property type="component" value="Unassembled WGS sequence"/>
</dbReference>
<accession>A0AAD5YFA3</accession>
<evidence type="ECO:0008006" key="3">
    <source>
        <dbReference type="Google" id="ProtNLM"/>
    </source>
</evidence>
<gene>
    <name evidence="1" type="ORF">NLI96_g4877</name>
</gene>
<proteinExistence type="predicted"/>
<organism evidence="1 2">
    <name type="scientific">Meripilus lineatus</name>
    <dbReference type="NCBI Taxonomy" id="2056292"/>
    <lineage>
        <taxon>Eukaryota</taxon>
        <taxon>Fungi</taxon>
        <taxon>Dikarya</taxon>
        <taxon>Basidiomycota</taxon>
        <taxon>Agaricomycotina</taxon>
        <taxon>Agaricomycetes</taxon>
        <taxon>Polyporales</taxon>
        <taxon>Meripilaceae</taxon>
        <taxon>Meripilus</taxon>
    </lineage>
</organism>
<protein>
    <recommendedName>
        <fullName evidence="3">F-box domain-containing protein</fullName>
    </recommendedName>
</protein>
<evidence type="ECO:0000313" key="2">
    <source>
        <dbReference type="Proteomes" id="UP001212997"/>
    </source>
</evidence>
<sequence length="604" mass="69073">MFTNPEERAQISSSTASLHLPQNGLERDVDADAQTDEEIDRRILQLKTRRNMSKIIMRIPPEILSQISLAYVDAMLERDPFDPWQAFQSHINQWIIIAHICHHWREIALCTPRLWARFKAVSFQFVQEMLVRSKAVPLSINMMCAQRLRQESLKQVLNSFSRIQEIEFQFAPYVYEGLESSYPLEAPQLRRIALCHLMVDNHDPPIPPIFDACKLPNLTSLTVCHFHIDWTKTLFSPSLTHLVVETLNQEDRVFDKLFSALEKMTKLRHFELRLGLGLVPLLPLNLPLNQSRNCPIAFPDLDHLQLQMSATFCVYLLSRLEYPPKALVTLQLNTYSFEEDFDEIDELATIVHAKLSRPNVSPVLSAAFWTQTDSHGLGLNAGTHFAFWTEILSAETTIKAGEGILPLLRIHAGPSIMSNGTFTWIGRFAPLAHIKSLFVCGDSSTGIERIPISVPSWHVVLGDIQNIDTLVLKSQAPLPCITSICEHAPVPGFPDRPSLRNLIRLHIYNATFHPTVADNLLAFLQIRRRVNLGMQLLKLGSCQWIDNRDIDKFSNFVDEVDWDEHINFDPPNDRHYIDASMFYGTGTFPDPYYDDVFDDWGWGE</sequence>
<dbReference type="EMBL" id="JANAWD010000149">
    <property type="protein sequence ID" value="KAJ3485546.1"/>
    <property type="molecule type" value="Genomic_DNA"/>
</dbReference>
<name>A0AAD5YFA3_9APHY</name>